<evidence type="ECO:0000256" key="1">
    <source>
        <dbReference type="SAM" id="MobiDB-lite"/>
    </source>
</evidence>
<feature type="transmembrane region" description="Helical" evidence="2">
    <location>
        <begin position="639"/>
        <end position="661"/>
    </location>
</feature>
<sequence>MPRLSRHAAVLVGSLSVTALLATATPAVADTTLTFRDLGAPVDQSMPGRTATTTLTLPVPDGLIPTELTGTLQVPASFSRGVVEVSQDNRVIGRGTVTGSTDDDGTDLRIPLADATVTDGAVTVQLRTTLTPVDDGWCHDPLDTVTSTLRDAAVAFSGTPSAPRNLADALPSVLRSLTVAVPDNPDESVQAAVLETVTAVTAQYRSQHPTVRVIPLSQVADAGTTTRTDAAYTRTVVIPGDTSDDGMTLEQPGTDDARIVLHGTGDELLDQTRLLTADRSTDATEADLSGLLDSTSADAGAADVVLAPQARTLTDLGAADLTASGVGSAQVTFGIDQGDLGRLAGATSLHLTGNHTPLVDGITSGEVTVAVNGTVVDRTTAAGDGVLDRQIDLPDDLAQRYNTVTVTFAMGGQQADCGTTAPVELRIDGSSVVSSTDATEPTPLTAGFQGLPQAFLPEVDVVLTDGGVTDLDRAARILAGLQETTAARVRPVPAELEETVESDRPVLVVDADGDHTDEATGGDPLPVTYRDGVLSVDGRDAETDTSYGAVQTRWDTDHRRMQVIATSTGEPQLLDTLLVSLDRATASGDGTGWADLRGTAVLQQESGTPREVGVPVDDGSDVGSTSSTGSADSGPGTTAVLAVLAAVVAAVALLFTVLGTVSRRGNPGSDQDER</sequence>
<keyword evidence="5" id="KW-1185">Reference proteome</keyword>
<evidence type="ECO:0000256" key="2">
    <source>
        <dbReference type="SAM" id="Phobius"/>
    </source>
</evidence>
<evidence type="ECO:0000313" key="4">
    <source>
        <dbReference type="EMBL" id="CUU66296.1"/>
    </source>
</evidence>
<dbReference type="AlphaFoldDB" id="A0A0X2NLE3"/>
<evidence type="ECO:0000256" key="3">
    <source>
        <dbReference type="SAM" id="SignalP"/>
    </source>
</evidence>
<name>A0A0X2NLE3_9CORY</name>
<dbReference type="InterPro" id="IPR018513">
    <property type="entry name" value="Cell_synthase_bac"/>
</dbReference>
<evidence type="ECO:0008006" key="6">
    <source>
        <dbReference type="Google" id="ProtNLM"/>
    </source>
</evidence>
<reference evidence="5" key="1">
    <citation type="submission" date="2015-11" db="EMBL/GenBank/DDBJ databases">
        <authorList>
            <person name="Dugat-Bony E."/>
        </authorList>
    </citation>
    <scope>NUCLEOTIDE SEQUENCE [LARGE SCALE GENOMIC DNA]</scope>
    <source>
        <strain evidence="5">Mu292</strain>
    </source>
</reference>
<dbReference type="OrthoDB" id="4588955at2"/>
<keyword evidence="2" id="KW-1133">Transmembrane helix</keyword>
<feature type="region of interest" description="Disordered" evidence="1">
    <location>
        <begin position="604"/>
        <end position="635"/>
    </location>
</feature>
<dbReference type="Proteomes" id="UP000182498">
    <property type="component" value="Unassembled WGS sequence"/>
</dbReference>
<dbReference type="GO" id="GO:0016020">
    <property type="term" value="C:membrane"/>
    <property type="evidence" value="ECO:0007669"/>
    <property type="project" value="InterPro"/>
</dbReference>
<dbReference type="RefSeq" id="WP_073884128.1">
    <property type="nucleotide sequence ID" value="NZ_FAUH01000010.1"/>
</dbReference>
<feature type="signal peptide" evidence="3">
    <location>
        <begin position="1"/>
        <end position="29"/>
    </location>
</feature>
<dbReference type="EMBL" id="FAUH01000010">
    <property type="protein sequence ID" value="CUU66296.1"/>
    <property type="molecule type" value="Genomic_DNA"/>
</dbReference>
<keyword evidence="3" id="KW-0732">Signal</keyword>
<feature type="chain" id="PRO_5007036570" description="Secreted protein" evidence="3">
    <location>
        <begin position="30"/>
        <end position="674"/>
    </location>
</feature>
<accession>A0A0X2NLE3</accession>
<keyword evidence="2" id="KW-0812">Transmembrane</keyword>
<dbReference type="Gene3D" id="2.60.120.260">
    <property type="entry name" value="Galactose-binding domain-like"/>
    <property type="match status" value="1"/>
</dbReference>
<keyword evidence="2" id="KW-0472">Membrane</keyword>
<organism evidence="4 5">
    <name type="scientific">Corynebacterium variabile</name>
    <dbReference type="NCBI Taxonomy" id="1727"/>
    <lineage>
        <taxon>Bacteria</taxon>
        <taxon>Bacillati</taxon>
        <taxon>Actinomycetota</taxon>
        <taxon>Actinomycetes</taxon>
        <taxon>Mycobacteriales</taxon>
        <taxon>Corynebacteriaceae</taxon>
        <taxon>Corynebacterium</taxon>
    </lineage>
</organism>
<proteinExistence type="predicted"/>
<dbReference type="GO" id="GO:0006011">
    <property type="term" value="P:UDP-alpha-D-glucose metabolic process"/>
    <property type="evidence" value="ECO:0007669"/>
    <property type="project" value="InterPro"/>
</dbReference>
<feature type="compositionally biased region" description="Low complexity" evidence="1">
    <location>
        <begin position="612"/>
        <end position="635"/>
    </location>
</feature>
<dbReference type="Pfam" id="PF03170">
    <property type="entry name" value="BcsB"/>
    <property type="match status" value="1"/>
</dbReference>
<protein>
    <recommendedName>
        <fullName evidence="6">Secreted protein</fullName>
    </recommendedName>
</protein>
<evidence type="ECO:0000313" key="5">
    <source>
        <dbReference type="Proteomes" id="UP000182498"/>
    </source>
</evidence>
<gene>
    <name evidence="4" type="ORF">CVAR292_01636</name>
</gene>